<evidence type="ECO:0000313" key="2">
    <source>
        <dbReference type="EMBL" id="CAH1263500.1"/>
    </source>
</evidence>
<dbReference type="EMBL" id="OV696689">
    <property type="protein sequence ID" value="CAH1263500.1"/>
    <property type="molecule type" value="Genomic_DNA"/>
</dbReference>
<evidence type="ECO:0000313" key="3">
    <source>
        <dbReference type="Proteomes" id="UP000838412"/>
    </source>
</evidence>
<feature type="region of interest" description="Disordered" evidence="1">
    <location>
        <begin position="159"/>
        <end position="184"/>
    </location>
</feature>
<sequence length="209" mass="23328">MQGVKRAPLAVRDAYLLEFVRYPDRRGHLEELYNETKFPAGVAQHWAQIFLAISRLKPSLSVIARPKPSTLLVLAVPARQTSLPKPSLLVIARPKPSLLVIARPKPSLLVIVRPKPSLLVIARPKPSLFVIARLKPSLLVIARPKPSLLVLARPKPSLLDRSSYSPSQTVPVRPSPSRPVPVRHSPSLLERLSQEWPHLLIVRRSDDCD</sequence>
<proteinExistence type="predicted"/>
<evidence type="ECO:0000256" key="1">
    <source>
        <dbReference type="SAM" id="MobiDB-lite"/>
    </source>
</evidence>
<accession>A0A8J9ZYJ3</accession>
<name>A0A8J9ZYJ3_BRALA</name>
<reference evidence="2" key="1">
    <citation type="submission" date="2022-01" db="EMBL/GenBank/DDBJ databases">
        <authorList>
            <person name="Braso-Vives M."/>
        </authorList>
    </citation>
    <scope>NUCLEOTIDE SEQUENCE</scope>
</reference>
<dbReference type="Proteomes" id="UP000838412">
    <property type="component" value="Chromosome 4"/>
</dbReference>
<protein>
    <submittedName>
        <fullName evidence="2">Hypp2719 protein</fullName>
    </submittedName>
</protein>
<organism evidence="2 3">
    <name type="scientific">Branchiostoma lanceolatum</name>
    <name type="common">Common lancelet</name>
    <name type="synonym">Amphioxus lanceolatum</name>
    <dbReference type="NCBI Taxonomy" id="7740"/>
    <lineage>
        <taxon>Eukaryota</taxon>
        <taxon>Metazoa</taxon>
        <taxon>Chordata</taxon>
        <taxon>Cephalochordata</taxon>
        <taxon>Leptocardii</taxon>
        <taxon>Amphioxiformes</taxon>
        <taxon>Branchiostomatidae</taxon>
        <taxon>Branchiostoma</taxon>
    </lineage>
</organism>
<dbReference type="AlphaFoldDB" id="A0A8J9ZYJ3"/>
<keyword evidence="3" id="KW-1185">Reference proteome</keyword>
<gene>
    <name evidence="2" type="primary">Hypp2719</name>
    <name evidence="2" type="ORF">BLAG_LOCUS18182</name>
</gene>
<dbReference type="OrthoDB" id="10645010at2759"/>